<evidence type="ECO:0000256" key="2">
    <source>
        <dbReference type="ARBA" id="ARBA00022452"/>
    </source>
</evidence>
<dbReference type="EMBL" id="CP034328">
    <property type="protein sequence ID" value="AZL59249.1"/>
    <property type="molecule type" value="Genomic_DNA"/>
</dbReference>
<gene>
    <name evidence="6" type="ORF">EI545_10580</name>
</gene>
<evidence type="ECO:0000313" key="7">
    <source>
        <dbReference type="Proteomes" id="UP000282002"/>
    </source>
</evidence>
<keyword evidence="7" id="KW-1185">Reference proteome</keyword>
<dbReference type="InterPro" id="IPR000184">
    <property type="entry name" value="Bac_surfAg_D15"/>
</dbReference>
<dbReference type="GO" id="GO:0019867">
    <property type="term" value="C:outer membrane"/>
    <property type="evidence" value="ECO:0007669"/>
    <property type="project" value="InterPro"/>
</dbReference>
<evidence type="ECO:0000259" key="5">
    <source>
        <dbReference type="PROSITE" id="PS51779"/>
    </source>
</evidence>
<comment type="subcellular location">
    <subcellularLocation>
        <location evidence="1">Membrane</location>
    </subcellularLocation>
</comment>
<dbReference type="Pfam" id="PF07244">
    <property type="entry name" value="POTRA"/>
    <property type="match status" value="1"/>
</dbReference>
<evidence type="ECO:0000256" key="3">
    <source>
        <dbReference type="ARBA" id="ARBA00022692"/>
    </source>
</evidence>
<keyword evidence="2" id="KW-1134">Transmembrane beta strand</keyword>
<dbReference type="OrthoDB" id="9769707at2"/>
<sequence>MPGGLGNLIVLSVIGACLFGQPALALDRLDFQVQGTDADLTKTVEGASLMRSLQAQDQTDARDLLAAARADYARILAALYAKGHYSAVIRIQVDGREAADIPTLGAPSAISRILVTVDPGTAFRLGTARVDPLAQGTELPEAFRSGNRADSGLIGDAVDVSIRAWRDVGYAKAAVATETVVADHDTAVLDVDVGLAPGPRLRFGRLAIEGEARMRERRIEKIAGLPEGEVFSETELRRSEERLRRTGIFSSVTLVEDEAITAPDLLGITATVVEQKPRRYSFGAEIASLDGISLTGSWLHRNLLGGGERLKIEGGVTNIGSGESGVDYAVGVTLDRPATLTPDTTAGLVFAFAHLDEIDYSADAVEFGLAFSHIFSEQLTARAGITYSYQDGDDPGGNFRFRNLSLPLGLTWDRRNDPRNATGGTYLDATVKPFVGFGTTGSGVRATVDGRVYRSLGEQGRFVIAIRGQAGAIVGPDLLETPRDQLFFSGGGGTVRGQPYRSLGIPVTRMVGSEFLIGGQYFLGGSIELRAKVTERIGVVGFVDAGSIGLDGFLDDISDPHAGAGLGLRYDTGFGPIRLDVAAPVSGTTGDGVQIYIGLGQAF</sequence>
<dbReference type="Pfam" id="PF01103">
    <property type="entry name" value="Omp85"/>
    <property type="match status" value="1"/>
</dbReference>
<dbReference type="PANTHER" id="PTHR12815:SF18">
    <property type="entry name" value="SORTING AND ASSEMBLY MACHINERY COMPONENT 50 HOMOLOG"/>
    <property type="match status" value="1"/>
</dbReference>
<protein>
    <submittedName>
        <fullName evidence="6">Outer membrane protein assembly factor</fullName>
    </submittedName>
</protein>
<dbReference type="Gene3D" id="3.10.20.310">
    <property type="entry name" value="membrane protein fhac"/>
    <property type="match status" value="1"/>
</dbReference>
<evidence type="ECO:0000313" key="6">
    <source>
        <dbReference type="EMBL" id="AZL59249.1"/>
    </source>
</evidence>
<dbReference type="InterPro" id="IPR039910">
    <property type="entry name" value="D15-like"/>
</dbReference>
<dbReference type="PROSITE" id="PS51779">
    <property type="entry name" value="POTRA"/>
    <property type="match status" value="1"/>
</dbReference>
<dbReference type="Proteomes" id="UP000282002">
    <property type="component" value="Chromosome"/>
</dbReference>
<reference evidence="6 7" key="1">
    <citation type="submission" date="2018-12" db="EMBL/GenBank/DDBJ databases">
        <title>Complete genome sequencing of Tabrizicola sp. K13M18.</title>
        <authorList>
            <person name="Bae J.-W."/>
        </authorList>
    </citation>
    <scope>NUCLEOTIDE SEQUENCE [LARGE SCALE GENOMIC DNA]</scope>
    <source>
        <strain evidence="6 7">K13M18</strain>
    </source>
</reference>
<accession>A0A3S8U6U7</accession>
<name>A0A3S8U6U7_9RHOB</name>
<dbReference type="InterPro" id="IPR010827">
    <property type="entry name" value="BamA/TamA_POTRA"/>
</dbReference>
<proteinExistence type="predicted"/>
<feature type="domain" description="POTRA" evidence="5">
    <location>
        <begin position="201"/>
        <end position="275"/>
    </location>
</feature>
<dbReference type="PANTHER" id="PTHR12815">
    <property type="entry name" value="SORTING AND ASSEMBLY MACHINERY SAMM50 PROTEIN FAMILY MEMBER"/>
    <property type="match status" value="1"/>
</dbReference>
<evidence type="ECO:0000256" key="4">
    <source>
        <dbReference type="ARBA" id="ARBA00023136"/>
    </source>
</evidence>
<dbReference type="KEGG" id="taw:EI545_10580"/>
<dbReference type="Gene3D" id="2.40.160.50">
    <property type="entry name" value="membrane protein fhac: a member of the omp85/tpsb transporter family"/>
    <property type="match status" value="1"/>
</dbReference>
<dbReference type="InterPro" id="IPR034746">
    <property type="entry name" value="POTRA"/>
</dbReference>
<keyword evidence="3" id="KW-0812">Transmembrane</keyword>
<evidence type="ECO:0000256" key="1">
    <source>
        <dbReference type="ARBA" id="ARBA00004370"/>
    </source>
</evidence>
<dbReference type="AlphaFoldDB" id="A0A3S8U6U7"/>
<organism evidence="6 7">
    <name type="scientific">Tabrizicola piscis</name>
    <dbReference type="NCBI Taxonomy" id="2494374"/>
    <lineage>
        <taxon>Bacteria</taxon>
        <taxon>Pseudomonadati</taxon>
        <taxon>Pseudomonadota</taxon>
        <taxon>Alphaproteobacteria</taxon>
        <taxon>Rhodobacterales</taxon>
        <taxon>Paracoccaceae</taxon>
        <taxon>Tabrizicola</taxon>
    </lineage>
</organism>
<keyword evidence="4" id="KW-0472">Membrane</keyword>